<evidence type="ECO:0000313" key="2">
    <source>
        <dbReference type="Proteomes" id="UP000034160"/>
    </source>
</evidence>
<dbReference type="STRING" id="1618356.UU93_C0026G0007"/>
<reference evidence="1 2" key="1">
    <citation type="journal article" date="2015" name="Nature">
        <title>rRNA introns, odd ribosomes, and small enigmatic genomes across a large radiation of phyla.</title>
        <authorList>
            <person name="Brown C.T."/>
            <person name="Hug L.A."/>
            <person name="Thomas B.C."/>
            <person name="Sharon I."/>
            <person name="Castelle C.J."/>
            <person name="Singh A."/>
            <person name="Wilkins M.J."/>
            <person name="Williams K.H."/>
            <person name="Banfield J.F."/>
        </authorList>
    </citation>
    <scope>NUCLEOTIDE SEQUENCE [LARGE SCALE GENOMIC DNA]</scope>
</reference>
<comment type="caution">
    <text evidence="1">The sequence shown here is derived from an EMBL/GenBank/DDBJ whole genome shotgun (WGS) entry which is preliminary data.</text>
</comment>
<name>A0A0G1AA01_9BACT</name>
<dbReference type="EMBL" id="LCCN01000026">
    <property type="protein sequence ID" value="KKS30946.1"/>
    <property type="molecule type" value="Genomic_DNA"/>
</dbReference>
<gene>
    <name evidence="1" type="ORF">UU93_C0026G0007</name>
</gene>
<dbReference type="Proteomes" id="UP000034160">
    <property type="component" value="Unassembled WGS sequence"/>
</dbReference>
<accession>A0A0G1AA01</accession>
<sequence>MACNAVSIDLEECVNKGMKGIKVYATLKDGTKPCCESCIGTKQYAVENGAGCYLAKRTYLKFMDIEVR</sequence>
<protein>
    <submittedName>
        <fullName evidence="1">Uncharacterized protein</fullName>
    </submittedName>
</protein>
<dbReference type="AlphaFoldDB" id="A0A0G1AA01"/>
<organism evidence="1 2">
    <name type="scientific">Candidatus Amesbacteria bacterium GW2011_GWA2_42_12</name>
    <dbReference type="NCBI Taxonomy" id="1618356"/>
    <lineage>
        <taxon>Bacteria</taxon>
        <taxon>Candidatus Amesiibacteriota</taxon>
    </lineage>
</organism>
<proteinExistence type="predicted"/>
<evidence type="ECO:0000313" key="1">
    <source>
        <dbReference type="EMBL" id="KKS30946.1"/>
    </source>
</evidence>